<dbReference type="STRING" id="1121279.SAMN02745887_02716"/>
<dbReference type="Proteomes" id="UP000186513">
    <property type="component" value="Unassembled WGS sequence"/>
</dbReference>
<dbReference type="InterPro" id="IPR013467">
    <property type="entry name" value="HNH78-like"/>
</dbReference>
<accession>A0A1K2HN68</accession>
<feature type="compositionally biased region" description="Polar residues" evidence="1">
    <location>
        <begin position="18"/>
        <end position="32"/>
    </location>
</feature>
<feature type="region of interest" description="Disordered" evidence="1">
    <location>
        <begin position="1"/>
        <end position="32"/>
    </location>
</feature>
<dbReference type="AlphaFoldDB" id="A0A1K2HN68"/>
<evidence type="ECO:0000313" key="2">
    <source>
        <dbReference type="EMBL" id="SFZ78009.1"/>
    </source>
</evidence>
<reference evidence="2 3" key="1">
    <citation type="submission" date="2016-11" db="EMBL/GenBank/DDBJ databases">
        <authorList>
            <person name="Jaros S."/>
            <person name="Januszkiewicz K."/>
            <person name="Wedrychowicz H."/>
        </authorList>
    </citation>
    <scope>NUCLEOTIDE SEQUENCE [LARGE SCALE GENOMIC DNA]</scope>
    <source>
        <strain evidence="2 3">DSM 18899</strain>
    </source>
</reference>
<evidence type="ECO:0000256" key="1">
    <source>
        <dbReference type="SAM" id="MobiDB-lite"/>
    </source>
</evidence>
<dbReference type="EMBL" id="FPKR01000011">
    <property type="protein sequence ID" value="SFZ78009.1"/>
    <property type="molecule type" value="Genomic_DNA"/>
</dbReference>
<keyword evidence="3" id="KW-1185">Reference proteome</keyword>
<sequence>MRHVVKKAEPQALRDWKSSNQQSPQNLNYSNLPSDVRNQVRAALLNEQGHLCAYTLRRIRSITDCHIEHIRPQNTNPELDLDYANMAACFPKDGGDKSSGYGAPIKGGQGISLNENFISPHEASTNNRFLYNSKGEVSASDHDVAALGTINILQLCHKQLVELRRTAIEAHGLTIQRSTTRKSKKLKSAAEARRFAREVLQPDSNGQLEPFCVVLAQVALKYADNEEARARRIRSQ</sequence>
<evidence type="ECO:0000313" key="3">
    <source>
        <dbReference type="Proteomes" id="UP000186513"/>
    </source>
</evidence>
<name>A0A1K2HN68_9NEIS</name>
<proteinExistence type="predicted"/>
<gene>
    <name evidence="2" type="ORF">SAMN02745887_02716</name>
</gene>
<protein>
    <submittedName>
        <fullName evidence="2">TIGR02646 family protein</fullName>
    </submittedName>
</protein>
<dbReference type="RefSeq" id="WP_175545606.1">
    <property type="nucleotide sequence ID" value="NZ_FPKR01000011.1"/>
</dbReference>
<feature type="compositionally biased region" description="Basic and acidic residues" evidence="1">
    <location>
        <begin position="1"/>
        <end position="17"/>
    </location>
</feature>
<organism evidence="2 3">
    <name type="scientific">Chitinimonas taiwanensis DSM 18899</name>
    <dbReference type="NCBI Taxonomy" id="1121279"/>
    <lineage>
        <taxon>Bacteria</taxon>
        <taxon>Pseudomonadati</taxon>
        <taxon>Pseudomonadota</taxon>
        <taxon>Betaproteobacteria</taxon>
        <taxon>Neisseriales</taxon>
        <taxon>Chitinibacteraceae</taxon>
        <taxon>Chitinimonas</taxon>
    </lineage>
</organism>
<dbReference type="NCBIfam" id="TIGR02646">
    <property type="entry name" value="retron system putative HNH endonuclease"/>
    <property type="match status" value="1"/>
</dbReference>